<proteinExistence type="predicted"/>
<dbReference type="STRING" id="500633.CLOHIR_01482"/>
<sequence>MLTQSEKNILSFVKPFAIEDRKVLMRDNFIDEKIKNMNIDEIRETVLSLGEKGYLCAKEFITGTVMIMEVYQKGIEYDQPADDLGAMPEFSFKRGNFETEVEQKKYKYTTPIEHIKQYNAFETEEDKKKEIEYKRQYEYRKPAEYKRPENTVNNANSTNTDAATSYYINKNTDYLDIKKMIFADERISESDQKKLLKLITLIETMTESNVPLPKGAFVEYDDVICKYSWITDVIGRVLMNKYFLA</sequence>
<protein>
    <submittedName>
        <fullName evidence="1">Uncharacterized protein</fullName>
    </submittedName>
</protein>
<dbReference type="AlphaFoldDB" id="B6G026"/>
<dbReference type="Proteomes" id="UP000003178">
    <property type="component" value="Unassembled WGS sequence"/>
</dbReference>
<reference evidence="1 2" key="2">
    <citation type="submission" date="2008-10" db="EMBL/GenBank/DDBJ databases">
        <title>Draft genome sequence of Clostridium hiranonis (DSM 13275).</title>
        <authorList>
            <person name="Sudarsanam P."/>
            <person name="Ley R."/>
            <person name="Guruge J."/>
            <person name="Turnbaugh P.J."/>
            <person name="Mahowald M."/>
            <person name="Liep D."/>
            <person name="Gordon J."/>
        </authorList>
    </citation>
    <scope>NUCLEOTIDE SEQUENCE [LARGE SCALE GENOMIC DNA]</scope>
    <source>
        <strain evidence="1 2">DSM 13275</strain>
    </source>
</reference>
<evidence type="ECO:0000313" key="2">
    <source>
        <dbReference type="Proteomes" id="UP000003178"/>
    </source>
</evidence>
<name>B6G026_PEPHT</name>
<dbReference type="HOGENOM" id="CLU_1132056_0_0_9"/>
<reference evidence="1 2" key="1">
    <citation type="submission" date="2008-09" db="EMBL/GenBank/DDBJ databases">
        <authorList>
            <person name="Fulton L."/>
            <person name="Clifton S."/>
            <person name="Fulton B."/>
            <person name="Xu J."/>
            <person name="Minx P."/>
            <person name="Pepin K.H."/>
            <person name="Johnson M."/>
            <person name="Thiruvilangam P."/>
            <person name="Bhonagiri V."/>
            <person name="Nash W.E."/>
            <person name="Mardis E.R."/>
            <person name="Wilson R.K."/>
        </authorList>
    </citation>
    <scope>NUCLEOTIDE SEQUENCE [LARGE SCALE GENOMIC DNA]</scope>
    <source>
        <strain evidence="1 2">DSM 13275</strain>
    </source>
</reference>
<evidence type="ECO:0000313" key="1">
    <source>
        <dbReference type="EMBL" id="EEA84854.1"/>
    </source>
</evidence>
<dbReference type="RefSeq" id="WP_006440401.1">
    <property type="nucleotide sequence ID" value="NZ_DS995356.1"/>
</dbReference>
<dbReference type="EMBL" id="ABWP01000060">
    <property type="protein sequence ID" value="EEA84854.1"/>
    <property type="molecule type" value="Genomic_DNA"/>
</dbReference>
<accession>B6G026</accession>
<comment type="caution">
    <text evidence="1">The sequence shown here is derived from an EMBL/GenBank/DDBJ whole genome shotgun (WGS) entry which is preliminary data.</text>
</comment>
<organism evidence="1 2">
    <name type="scientific">Peptacetobacter hiranonis (strain DSM 13275 / JCM 10541 / KCTC 15199 / TO-931)</name>
    <name type="common">Clostridium hiranonis</name>
    <dbReference type="NCBI Taxonomy" id="500633"/>
    <lineage>
        <taxon>Bacteria</taxon>
        <taxon>Bacillati</taxon>
        <taxon>Bacillota</taxon>
        <taxon>Clostridia</taxon>
        <taxon>Peptostreptococcales</taxon>
        <taxon>Peptostreptococcaceae</taxon>
        <taxon>Peptacetobacter</taxon>
    </lineage>
</organism>
<gene>
    <name evidence="1" type="ORF">CLOHIR_01482</name>
</gene>
<keyword evidence="2" id="KW-1185">Reference proteome</keyword>
<dbReference type="OrthoDB" id="2066193at2"/>